<organism evidence="1">
    <name type="scientific">Desulfitobacterium hafniense</name>
    <name type="common">Desulfitobacterium frappieri</name>
    <dbReference type="NCBI Taxonomy" id="49338"/>
    <lineage>
        <taxon>Bacteria</taxon>
        <taxon>Bacillati</taxon>
        <taxon>Bacillota</taxon>
        <taxon>Clostridia</taxon>
        <taxon>Eubacteriales</taxon>
        <taxon>Desulfitobacteriaceae</taxon>
        <taxon>Desulfitobacterium</taxon>
    </lineage>
</organism>
<accession>A0A098AX96</accession>
<reference evidence="1" key="1">
    <citation type="submission" date="2014-07" db="EMBL/GenBank/DDBJ databases">
        <authorList>
            <person name="Hornung V.Bastian."/>
        </authorList>
    </citation>
    <scope>NUCLEOTIDE SEQUENCE</scope>
    <source>
        <strain evidence="1">PCE-S</strain>
    </source>
</reference>
<gene>
    <name evidence="1" type="ORF">DPCES_0855</name>
</gene>
<protein>
    <submittedName>
        <fullName evidence="1">Uncharacterized protein</fullName>
    </submittedName>
</protein>
<proteinExistence type="predicted"/>
<name>A0A098AX96_DESHA</name>
<dbReference type="RefSeq" id="WP_208925323.1">
    <property type="nucleotide sequence ID" value="NZ_LK996017.1"/>
</dbReference>
<sequence>MKYFFFLDTYGKRHIIVAPDIEVAQVVAERGGLQKEDLYELQADTFKVSGFLISDR</sequence>
<dbReference type="AlphaFoldDB" id="A0A098AX96"/>
<dbReference type="PATRIC" id="fig|49338.4.peg.919"/>
<dbReference type="EMBL" id="LK996017">
    <property type="protein sequence ID" value="CDX00742.1"/>
    <property type="molecule type" value="Genomic_DNA"/>
</dbReference>
<evidence type="ECO:0000313" key="1">
    <source>
        <dbReference type="EMBL" id="CDX00742.1"/>
    </source>
</evidence>